<dbReference type="GO" id="GO:0005886">
    <property type="term" value="C:plasma membrane"/>
    <property type="evidence" value="ECO:0007669"/>
    <property type="project" value="UniProtKB-SubCell"/>
</dbReference>
<feature type="transmembrane region" description="Helical" evidence="16">
    <location>
        <begin position="6"/>
        <end position="26"/>
    </location>
</feature>
<comment type="subcellular location">
    <subcellularLocation>
        <location evidence="16">Cell membrane</location>
        <topology evidence="16">Single-pass membrane protein</topology>
    </subcellularLocation>
    <subcellularLocation>
        <location evidence="15">Endomembrane system</location>
        <topology evidence="15">Single-pass membrane protein</topology>
    </subcellularLocation>
</comment>
<dbReference type="EMBL" id="CP097753">
    <property type="protein sequence ID" value="URJ28158.1"/>
    <property type="molecule type" value="Genomic_DNA"/>
</dbReference>
<dbReference type="NCBIfam" id="TIGR01144">
    <property type="entry name" value="ATP_synt_b"/>
    <property type="match status" value="1"/>
</dbReference>
<dbReference type="CDD" id="cd06503">
    <property type="entry name" value="ATP-synt_Fo_b"/>
    <property type="match status" value="1"/>
</dbReference>
<keyword evidence="11 16" id="KW-0066">ATP synthesis</keyword>
<sequence length="160" mass="18577">MNINATILGQSISFILFVWFCMKYVWYPFMSAIEKRQKEISDNLTSANHTKIESERAHAKALLCLTQARIKAQDIIQQANKCKIQIIDEAKHEAEKEQNRILSQARKQILYEKKCVTDELRKQISKIAVEGAEKIIEHSINELVDRNIINKIINTLSYED</sequence>
<keyword evidence="4" id="KW-0997">Cell inner membrane</keyword>
<dbReference type="Pfam" id="PF00430">
    <property type="entry name" value="ATP-synt_B"/>
    <property type="match status" value="1"/>
</dbReference>
<keyword evidence="10 16" id="KW-0472">Membrane</keyword>
<dbReference type="AlphaFoldDB" id="A0A9Q8TVR5"/>
<dbReference type="FunFam" id="1.20.5.620:FF:000001">
    <property type="entry name" value="ATP synthase subunit b"/>
    <property type="match status" value="1"/>
</dbReference>
<dbReference type="InterPro" id="IPR050059">
    <property type="entry name" value="ATP_synthase_B_chain"/>
</dbReference>
<dbReference type="InterPro" id="IPR028987">
    <property type="entry name" value="ATP_synth_B-like_membr_sf"/>
</dbReference>
<dbReference type="RefSeq" id="WP_250236173.1">
    <property type="nucleotide sequence ID" value="NZ_CP097753.1"/>
</dbReference>
<dbReference type="HAMAP" id="MF_01398">
    <property type="entry name" value="ATP_synth_b_bprime"/>
    <property type="match status" value="1"/>
</dbReference>
<comment type="subunit">
    <text evidence="16">F-type ATPases have 2 components, F(1) - the catalytic core - and F(0) - the membrane proton channel. F(1) has five subunits: alpha(3), beta(3), gamma(1), delta(1), epsilon(1). F(0) has three main subunits: a(1), b(2) and c(10-14). The alpha and beta chains form an alternating ring which encloses part of the gamma chain. F(1) is attached to F(0) by a central stalk formed by the gamma and epsilon chains, while a peripheral stalk is formed by the delta and b chains.</text>
</comment>
<evidence type="ECO:0000256" key="16">
    <source>
        <dbReference type="HAMAP-Rule" id="MF_01398"/>
    </source>
</evidence>
<comment type="function">
    <text evidence="13">Component of the F(0) channel, it forms part of the peripheral stalk, linking F(1) to F(0). The b'-subunit is a diverged and duplicated form of b found in plants and photosynthetic bacteria.</text>
</comment>
<evidence type="ECO:0000256" key="11">
    <source>
        <dbReference type="ARBA" id="ARBA00023310"/>
    </source>
</evidence>
<dbReference type="SUPFAM" id="SSF81573">
    <property type="entry name" value="F1F0 ATP synthase subunit B, membrane domain"/>
    <property type="match status" value="1"/>
</dbReference>
<dbReference type="InterPro" id="IPR005864">
    <property type="entry name" value="ATP_synth_F0_bsu_bac"/>
</dbReference>
<reference evidence="18" key="1">
    <citation type="submission" date="2022-05" db="EMBL/GenBank/DDBJ databases">
        <title>Impact of host demography and evolutionary history on endosymbiont molecular evolution: a test in carpenter ants (Genus Camponotus) and their Blochmannia endosymbionts.</title>
        <authorList>
            <person name="Manthey J.D."/>
            <person name="Giron J.C."/>
            <person name="Hruska J.P."/>
        </authorList>
    </citation>
    <scope>NUCLEOTIDE SEQUENCE</scope>
    <source>
        <strain evidence="18">C-039</strain>
    </source>
</reference>
<evidence type="ECO:0000313" key="18">
    <source>
        <dbReference type="EMBL" id="URJ28158.1"/>
    </source>
</evidence>
<evidence type="ECO:0000256" key="10">
    <source>
        <dbReference type="ARBA" id="ARBA00023136"/>
    </source>
</evidence>
<dbReference type="GO" id="GO:0012505">
    <property type="term" value="C:endomembrane system"/>
    <property type="evidence" value="ECO:0007669"/>
    <property type="project" value="UniProtKB-SubCell"/>
</dbReference>
<keyword evidence="8 16" id="KW-1133">Transmembrane helix</keyword>
<evidence type="ECO:0000256" key="14">
    <source>
        <dbReference type="ARBA" id="ARBA00026054"/>
    </source>
</evidence>
<dbReference type="Gene3D" id="1.20.5.620">
    <property type="entry name" value="F1F0 ATP synthase subunit B, membrane domain"/>
    <property type="match status" value="1"/>
</dbReference>
<keyword evidence="5 16" id="KW-0138">CF(0)</keyword>
<organism evidence="18 19">
    <name type="scientific">Candidatus Blochmannia vicinus</name>
    <name type="common">nom. nud.</name>
    <dbReference type="NCBI Taxonomy" id="251540"/>
    <lineage>
        <taxon>Bacteria</taxon>
        <taxon>Pseudomonadati</taxon>
        <taxon>Pseudomonadota</taxon>
        <taxon>Gammaproteobacteria</taxon>
        <taxon>Enterobacterales</taxon>
        <taxon>Enterobacteriaceae</taxon>
        <taxon>ant endosymbionts</taxon>
        <taxon>Candidatus Blochmanniella</taxon>
    </lineage>
</organism>
<evidence type="ECO:0000256" key="8">
    <source>
        <dbReference type="ARBA" id="ARBA00022989"/>
    </source>
</evidence>
<keyword evidence="9 16" id="KW-0406">Ion transport</keyword>
<comment type="subunit">
    <text evidence="14">F-type ATPases have 2 components, F(1) - the catalytic core - and F(0) - the membrane proton channel. F(1) has five subunits: alpha(3), beta(3), gamma(1), delta(1), epsilon(1). F(0) has four main subunits: a(1), b(2) and c(10-14). The alpha and beta chains form an alternating ring which encloses part of the gamma chain. F(1) is attached to F(0) by a central stalk formed by the gamma and epsilon chains, while a peripheral stalk is formed by the delta and b chains.</text>
</comment>
<evidence type="ECO:0000256" key="9">
    <source>
        <dbReference type="ARBA" id="ARBA00023065"/>
    </source>
</evidence>
<keyword evidence="2 16" id="KW-0813">Transport</keyword>
<dbReference type="GO" id="GO:0045259">
    <property type="term" value="C:proton-transporting ATP synthase complex"/>
    <property type="evidence" value="ECO:0007669"/>
    <property type="project" value="UniProtKB-KW"/>
</dbReference>
<evidence type="ECO:0000256" key="12">
    <source>
        <dbReference type="ARBA" id="ARBA00025198"/>
    </source>
</evidence>
<evidence type="ECO:0000256" key="2">
    <source>
        <dbReference type="ARBA" id="ARBA00022448"/>
    </source>
</evidence>
<evidence type="ECO:0000256" key="13">
    <source>
        <dbReference type="ARBA" id="ARBA00025614"/>
    </source>
</evidence>
<evidence type="ECO:0000256" key="3">
    <source>
        <dbReference type="ARBA" id="ARBA00022475"/>
    </source>
</evidence>
<dbReference type="GO" id="GO:0046933">
    <property type="term" value="F:proton-transporting ATP synthase activity, rotational mechanism"/>
    <property type="evidence" value="ECO:0007669"/>
    <property type="project" value="UniProtKB-UniRule"/>
</dbReference>
<keyword evidence="7 16" id="KW-0375">Hydrogen ion transport</keyword>
<keyword evidence="3 16" id="KW-1003">Cell membrane</keyword>
<dbReference type="PANTHER" id="PTHR33445">
    <property type="entry name" value="ATP SYNTHASE SUBUNIT B', CHLOROPLASTIC"/>
    <property type="match status" value="1"/>
</dbReference>
<evidence type="ECO:0000313" key="19">
    <source>
        <dbReference type="Proteomes" id="UP001056209"/>
    </source>
</evidence>
<evidence type="ECO:0000256" key="15">
    <source>
        <dbReference type="ARBA" id="ARBA00037847"/>
    </source>
</evidence>
<evidence type="ECO:0000256" key="17">
    <source>
        <dbReference type="RuleBase" id="RU003848"/>
    </source>
</evidence>
<name>A0A9Q8TVR5_9ENTR</name>
<accession>A0A9Q8TVR5</accession>
<dbReference type="GO" id="GO:0046961">
    <property type="term" value="F:proton-transporting ATPase activity, rotational mechanism"/>
    <property type="evidence" value="ECO:0007669"/>
    <property type="project" value="TreeGrafter"/>
</dbReference>
<dbReference type="PANTHER" id="PTHR33445:SF1">
    <property type="entry name" value="ATP SYNTHASE SUBUNIT B"/>
    <property type="match status" value="1"/>
</dbReference>
<dbReference type="InterPro" id="IPR002146">
    <property type="entry name" value="ATP_synth_b/b'su_bac/chlpt"/>
</dbReference>
<comment type="function">
    <text evidence="12 16">F(1)F(0) ATP synthase produces ATP from ADP in the presence of a proton or sodium gradient. F-type ATPases consist of two structural domains, F(1) containing the extramembraneous catalytic core and F(0) containing the membrane proton channel, linked together by a central stalk and a peripheral stalk. During catalysis, ATP synthesis in the catalytic domain of F(1) is coupled via a rotary mechanism of the central stalk subunits to proton translocation.</text>
</comment>
<gene>
    <name evidence="16 18" type="primary">atpF</name>
    <name evidence="18" type="ORF">M9393_03245</name>
</gene>
<evidence type="ECO:0000256" key="4">
    <source>
        <dbReference type="ARBA" id="ARBA00022519"/>
    </source>
</evidence>
<dbReference type="NCBIfam" id="NF004413">
    <property type="entry name" value="PRK05759.1-4"/>
    <property type="match status" value="1"/>
</dbReference>
<dbReference type="Proteomes" id="UP001056209">
    <property type="component" value="Chromosome"/>
</dbReference>
<proteinExistence type="inferred from homology"/>
<evidence type="ECO:0000256" key="1">
    <source>
        <dbReference type="ARBA" id="ARBA00005513"/>
    </source>
</evidence>
<evidence type="ECO:0000256" key="5">
    <source>
        <dbReference type="ARBA" id="ARBA00022547"/>
    </source>
</evidence>
<protein>
    <recommendedName>
        <fullName evidence="16">ATP synthase subunit b</fullName>
    </recommendedName>
    <alternativeName>
        <fullName evidence="16">ATP synthase F(0) sector subunit b</fullName>
    </alternativeName>
    <alternativeName>
        <fullName evidence="16">ATPase subunit I</fullName>
    </alternativeName>
    <alternativeName>
        <fullName evidence="16">F-type ATPase subunit b</fullName>
        <shortName evidence="16">F-ATPase subunit b</shortName>
    </alternativeName>
</protein>
<keyword evidence="6 16" id="KW-0812">Transmembrane</keyword>
<comment type="similarity">
    <text evidence="1 16 17">Belongs to the ATPase B chain family.</text>
</comment>
<dbReference type="NCBIfam" id="NF004411">
    <property type="entry name" value="PRK05759.1-2"/>
    <property type="match status" value="1"/>
</dbReference>
<evidence type="ECO:0000256" key="6">
    <source>
        <dbReference type="ARBA" id="ARBA00022692"/>
    </source>
</evidence>
<evidence type="ECO:0000256" key="7">
    <source>
        <dbReference type="ARBA" id="ARBA00022781"/>
    </source>
</evidence>